<feature type="compositionally biased region" description="Polar residues" evidence="13">
    <location>
        <begin position="153"/>
        <end position="167"/>
    </location>
</feature>
<comment type="similarity">
    <text evidence="2">Belongs to the TRAFAC class myosin-kinesin ATPase superfamily. Kinesin family. KIN-14 subfamily.</text>
</comment>
<evidence type="ECO:0000256" key="9">
    <source>
        <dbReference type="ARBA" id="ARBA00023212"/>
    </source>
</evidence>
<dbReference type="InterPro" id="IPR027417">
    <property type="entry name" value="P-loop_NTPase"/>
</dbReference>
<keyword evidence="7 12" id="KW-0175">Coiled coil</keyword>
<evidence type="ECO:0000256" key="7">
    <source>
        <dbReference type="ARBA" id="ARBA00023054"/>
    </source>
</evidence>
<feature type="coiled-coil region" evidence="12">
    <location>
        <begin position="437"/>
        <end position="474"/>
    </location>
</feature>
<evidence type="ECO:0000259" key="14">
    <source>
        <dbReference type="PROSITE" id="PS50067"/>
    </source>
</evidence>
<dbReference type="Gene3D" id="3.40.850.10">
    <property type="entry name" value="Kinesin motor domain"/>
    <property type="match status" value="1"/>
</dbReference>
<feature type="binding site" evidence="10">
    <location>
        <begin position="565"/>
        <end position="572"/>
    </location>
    <ligand>
        <name>ATP</name>
        <dbReference type="ChEBI" id="CHEBI:30616"/>
    </ligand>
</feature>
<dbReference type="PANTHER" id="PTHR47972">
    <property type="entry name" value="KINESIN-LIKE PROTEIN KLP-3"/>
    <property type="match status" value="1"/>
</dbReference>
<evidence type="ECO:0000256" key="1">
    <source>
        <dbReference type="ARBA" id="ARBA00004245"/>
    </source>
</evidence>
<keyword evidence="6 10" id="KW-0067">ATP-binding</keyword>
<evidence type="ECO:0000313" key="16">
    <source>
        <dbReference type="Proteomes" id="UP000799324"/>
    </source>
</evidence>
<dbReference type="PROSITE" id="PS50067">
    <property type="entry name" value="KINESIN_MOTOR_2"/>
    <property type="match status" value="1"/>
</dbReference>
<dbReference type="Pfam" id="PF00225">
    <property type="entry name" value="Kinesin"/>
    <property type="match status" value="1"/>
</dbReference>
<dbReference type="FunFam" id="3.40.850.10:FF:000065">
    <property type="entry name" value="Kinesin-like protein"/>
    <property type="match status" value="1"/>
</dbReference>
<dbReference type="GO" id="GO:0008017">
    <property type="term" value="F:microtubule binding"/>
    <property type="evidence" value="ECO:0007669"/>
    <property type="project" value="InterPro"/>
</dbReference>
<evidence type="ECO:0000256" key="6">
    <source>
        <dbReference type="ARBA" id="ARBA00022840"/>
    </source>
</evidence>
<dbReference type="GO" id="GO:0005524">
    <property type="term" value="F:ATP binding"/>
    <property type="evidence" value="ECO:0007669"/>
    <property type="project" value="UniProtKB-UniRule"/>
</dbReference>
<protein>
    <recommendedName>
        <fullName evidence="11">Kinesin-like protein</fullName>
    </recommendedName>
</protein>
<dbReference type="SMART" id="SM00129">
    <property type="entry name" value="KISc"/>
    <property type="match status" value="1"/>
</dbReference>
<evidence type="ECO:0000256" key="3">
    <source>
        <dbReference type="ARBA" id="ARBA00022490"/>
    </source>
</evidence>
<dbReference type="AlphaFoldDB" id="A0A6A6TE34"/>
<keyword evidence="5 10" id="KW-0547">Nucleotide-binding</keyword>
<keyword evidence="9" id="KW-0206">Cytoskeleton</keyword>
<dbReference type="PRINTS" id="PR00380">
    <property type="entry name" value="KINESINHEAVY"/>
</dbReference>
<feature type="coiled-coil region" evidence="12">
    <location>
        <begin position="187"/>
        <end position="274"/>
    </location>
</feature>
<evidence type="ECO:0000313" key="15">
    <source>
        <dbReference type="EMBL" id="KAF2657258.1"/>
    </source>
</evidence>
<reference evidence="15" key="1">
    <citation type="journal article" date="2020" name="Stud. Mycol.">
        <title>101 Dothideomycetes genomes: a test case for predicting lifestyles and emergence of pathogens.</title>
        <authorList>
            <person name="Haridas S."/>
            <person name="Albert R."/>
            <person name="Binder M."/>
            <person name="Bloem J."/>
            <person name="Labutti K."/>
            <person name="Salamov A."/>
            <person name="Andreopoulos B."/>
            <person name="Baker S."/>
            <person name="Barry K."/>
            <person name="Bills G."/>
            <person name="Bluhm B."/>
            <person name="Cannon C."/>
            <person name="Castanera R."/>
            <person name="Culley D."/>
            <person name="Daum C."/>
            <person name="Ezra D."/>
            <person name="Gonzalez J."/>
            <person name="Henrissat B."/>
            <person name="Kuo A."/>
            <person name="Liang C."/>
            <person name="Lipzen A."/>
            <person name="Lutzoni F."/>
            <person name="Magnuson J."/>
            <person name="Mondo S."/>
            <person name="Nolan M."/>
            <person name="Ohm R."/>
            <person name="Pangilinan J."/>
            <person name="Park H.-J."/>
            <person name="Ramirez L."/>
            <person name="Alfaro M."/>
            <person name="Sun H."/>
            <person name="Tritt A."/>
            <person name="Yoshinaga Y."/>
            <person name="Zwiers L.-H."/>
            <person name="Turgeon B."/>
            <person name="Goodwin S."/>
            <person name="Spatafora J."/>
            <person name="Crous P."/>
            <person name="Grigoriev I."/>
        </authorList>
    </citation>
    <scope>NUCLEOTIDE SEQUENCE</scope>
    <source>
        <strain evidence="15">CBS 122681</strain>
    </source>
</reference>
<evidence type="ECO:0000256" key="5">
    <source>
        <dbReference type="ARBA" id="ARBA00022741"/>
    </source>
</evidence>
<dbReference type="Proteomes" id="UP000799324">
    <property type="component" value="Unassembled WGS sequence"/>
</dbReference>
<keyword evidence="3" id="KW-0963">Cytoplasm</keyword>
<evidence type="ECO:0000256" key="12">
    <source>
        <dbReference type="SAM" id="Coils"/>
    </source>
</evidence>
<dbReference type="EMBL" id="MU004327">
    <property type="protein sequence ID" value="KAF2657258.1"/>
    <property type="molecule type" value="Genomic_DNA"/>
</dbReference>
<dbReference type="GO" id="GO:0005874">
    <property type="term" value="C:microtubule"/>
    <property type="evidence" value="ECO:0007669"/>
    <property type="project" value="UniProtKB-KW"/>
</dbReference>
<dbReference type="PROSITE" id="PS00411">
    <property type="entry name" value="KINESIN_MOTOR_1"/>
    <property type="match status" value="1"/>
</dbReference>
<keyword evidence="8 10" id="KW-0505">Motor protein</keyword>
<gene>
    <name evidence="15" type="ORF">K491DRAFT_626959</name>
</gene>
<feature type="domain" description="Kinesin motor" evidence="14">
    <location>
        <begin position="474"/>
        <end position="807"/>
    </location>
</feature>
<evidence type="ECO:0000256" key="13">
    <source>
        <dbReference type="SAM" id="MobiDB-lite"/>
    </source>
</evidence>
<comment type="subcellular location">
    <subcellularLocation>
        <location evidence="1">Cytoplasm</location>
        <location evidence="1">Cytoskeleton</location>
    </subcellularLocation>
</comment>
<keyword evidence="16" id="KW-1185">Reference proteome</keyword>
<evidence type="ECO:0000256" key="2">
    <source>
        <dbReference type="ARBA" id="ARBA00010899"/>
    </source>
</evidence>
<dbReference type="InterPro" id="IPR001752">
    <property type="entry name" value="Kinesin_motor_dom"/>
</dbReference>
<accession>A0A6A6TE34</accession>
<dbReference type="PANTHER" id="PTHR47972:SF45">
    <property type="entry name" value="PROTEIN CLARET SEGREGATIONAL"/>
    <property type="match status" value="1"/>
</dbReference>
<dbReference type="CDD" id="cd01366">
    <property type="entry name" value="KISc_C_terminal"/>
    <property type="match status" value="1"/>
</dbReference>
<evidence type="ECO:0000256" key="11">
    <source>
        <dbReference type="RuleBase" id="RU000394"/>
    </source>
</evidence>
<sequence>MDTATENQGTIRSGIKPPTKIQKPSSPTRGGLNELTDAATNSRGVMGPPPGAKHKPSALPEPASKRPTLVDRAGEPYAPKPAPQSSRPINAAVKPTTIKGARGNFNSMSRPTGPNTSRHASASSFSGSVGYGSRLPGNNGTIRPRSAIGGLNRSKSQHGGSRPASSMTEHEEDEKPERKVFDTESRMETMEREFAAFKQRLEGETSQASDLKETIKMLQTRVTELETIRTQVMALNEELKSDLKDAKNYMSTANAELEATRRNHTFEVDDLRRKHRTEVDDLQDRYRKNTDRTRKENDEAAEKVRKEFETQIDKLLKMNSEELAETEKKLKSELEEERSRRSREALELQTEYKLKLQNAGLEADTKERETQNVRGELTNVKAELDRERILKNGLQGQLTEATTLNLTLDAGNRAMKEKINFLESDSQAQSSAFNDLHRRMQEAITAAAAANEKLRQEETLRRKLHNQVQELKGNIRVMCRVRPSSASEIEPAKIGFPDADTDSKEVAVQGPEKQSALGNVTTATYSYGFDRVFGPTSQNGEVFEEISQLVQSALDGYNVCIFCYGQTGSGKTYTMSSDDGMIPRATAQIYAEARRLEEKGWRYKMEGNFVEVYNEAYNDLLGKSEDLDKKKLEVRHDTAKKQTTLENAVSVELDGPHRVEEILNTASKNRSVAATKANMRSSRSHSVFILKLVGENSITGERSEGTLNLVDLAGSERLDHSKAEGARLKETQNINKSLSCLGDVINALGSAKEGSHVPYRNSKLTYLLQYSLGGNSKTLMFVMVSPLQAHLQETITSLKFATKVHNTHIGTAKKQTKTKD</sequence>
<evidence type="ECO:0000256" key="4">
    <source>
        <dbReference type="ARBA" id="ARBA00022701"/>
    </source>
</evidence>
<keyword evidence="4 11" id="KW-0493">Microtubule</keyword>
<feature type="compositionally biased region" description="Polar residues" evidence="13">
    <location>
        <begin position="104"/>
        <end position="116"/>
    </location>
</feature>
<organism evidence="15 16">
    <name type="scientific">Lophiostoma macrostomum CBS 122681</name>
    <dbReference type="NCBI Taxonomy" id="1314788"/>
    <lineage>
        <taxon>Eukaryota</taxon>
        <taxon>Fungi</taxon>
        <taxon>Dikarya</taxon>
        <taxon>Ascomycota</taxon>
        <taxon>Pezizomycotina</taxon>
        <taxon>Dothideomycetes</taxon>
        <taxon>Pleosporomycetidae</taxon>
        <taxon>Pleosporales</taxon>
        <taxon>Lophiostomataceae</taxon>
        <taxon>Lophiostoma</taxon>
    </lineage>
</organism>
<dbReference type="GO" id="GO:0007018">
    <property type="term" value="P:microtubule-based movement"/>
    <property type="evidence" value="ECO:0007669"/>
    <property type="project" value="InterPro"/>
</dbReference>
<dbReference type="OrthoDB" id="3176171at2759"/>
<dbReference type="SUPFAM" id="SSF52540">
    <property type="entry name" value="P-loop containing nucleoside triphosphate hydrolases"/>
    <property type="match status" value="1"/>
</dbReference>
<feature type="compositionally biased region" description="Low complexity" evidence="13">
    <location>
        <begin position="117"/>
        <end position="133"/>
    </location>
</feature>
<evidence type="ECO:0000256" key="8">
    <source>
        <dbReference type="ARBA" id="ARBA00023175"/>
    </source>
</evidence>
<dbReference type="GO" id="GO:0008569">
    <property type="term" value="F:minus-end-directed microtubule motor activity"/>
    <property type="evidence" value="ECO:0007669"/>
    <property type="project" value="UniProtKB-ARBA"/>
</dbReference>
<dbReference type="InterPro" id="IPR036961">
    <property type="entry name" value="Kinesin_motor_dom_sf"/>
</dbReference>
<feature type="region of interest" description="Disordered" evidence="13">
    <location>
        <begin position="1"/>
        <end position="181"/>
    </location>
</feature>
<dbReference type="GO" id="GO:0090307">
    <property type="term" value="P:mitotic spindle assembly"/>
    <property type="evidence" value="ECO:0007669"/>
    <property type="project" value="UniProtKB-ARBA"/>
</dbReference>
<feature type="compositionally biased region" description="Polar residues" evidence="13">
    <location>
        <begin position="1"/>
        <end position="11"/>
    </location>
</feature>
<evidence type="ECO:0000256" key="10">
    <source>
        <dbReference type="PROSITE-ProRule" id="PRU00283"/>
    </source>
</evidence>
<dbReference type="InterPro" id="IPR019821">
    <property type="entry name" value="Kinesin_motor_CS"/>
</dbReference>
<dbReference type="InterPro" id="IPR027640">
    <property type="entry name" value="Kinesin-like_fam"/>
</dbReference>
<feature type="coiled-coil region" evidence="12">
    <location>
        <begin position="305"/>
        <end position="351"/>
    </location>
</feature>
<name>A0A6A6TE34_9PLEO</name>
<proteinExistence type="inferred from homology"/>